<evidence type="ECO:0000256" key="1">
    <source>
        <dbReference type="ARBA" id="ARBA00010633"/>
    </source>
</evidence>
<organism evidence="5 6">
    <name type="scientific">Porphyridium purpureum</name>
    <name type="common">Red alga</name>
    <name type="synonym">Porphyridium cruentum</name>
    <dbReference type="NCBI Taxonomy" id="35688"/>
    <lineage>
        <taxon>Eukaryota</taxon>
        <taxon>Rhodophyta</taxon>
        <taxon>Bangiophyceae</taxon>
        <taxon>Porphyridiales</taxon>
        <taxon>Porphyridiaceae</taxon>
        <taxon>Porphyridium</taxon>
    </lineage>
</organism>
<evidence type="ECO:0000313" key="6">
    <source>
        <dbReference type="Proteomes" id="UP000324585"/>
    </source>
</evidence>
<protein>
    <submittedName>
        <fullName evidence="5">Uncharacterized protein</fullName>
    </submittedName>
</protein>
<evidence type="ECO:0000256" key="2">
    <source>
        <dbReference type="ARBA" id="ARBA00022603"/>
    </source>
</evidence>
<dbReference type="GO" id="GO:1905706">
    <property type="term" value="P:regulation of mitochondrial ATP synthesis coupled proton transport"/>
    <property type="evidence" value="ECO:0007669"/>
    <property type="project" value="TreeGrafter"/>
</dbReference>
<dbReference type="OrthoDB" id="66144at2759"/>
<keyword evidence="4" id="KW-0949">S-adenosyl-L-methionine</keyword>
<dbReference type="GO" id="GO:0032259">
    <property type="term" value="P:methylation"/>
    <property type="evidence" value="ECO:0007669"/>
    <property type="project" value="UniProtKB-KW"/>
</dbReference>
<keyword evidence="2" id="KW-0489">Methyltransferase</keyword>
<dbReference type="InterPro" id="IPR026170">
    <property type="entry name" value="FAM173A/B"/>
</dbReference>
<dbReference type="PANTHER" id="PTHR13610:SF9">
    <property type="entry name" value="FI06469P"/>
    <property type="match status" value="1"/>
</dbReference>
<dbReference type="EMBL" id="VRMN01000013">
    <property type="protein sequence ID" value="KAA8491520.1"/>
    <property type="molecule type" value="Genomic_DNA"/>
</dbReference>
<dbReference type="PANTHER" id="PTHR13610">
    <property type="entry name" value="METHYLTRANSFERASE DOMAIN-CONTAINING PROTEIN"/>
    <property type="match status" value="1"/>
</dbReference>
<dbReference type="GO" id="GO:0005739">
    <property type="term" value="C:mitochondrion"/>
    <property type="evidence" value="ECO:0007669"/>
    <property type="project" value="TreeGrafter"/>
</dbReference>
<name>A0A5J4YKV3_PORPP</name>
<evidence type="ECO:0000256" key="3">
    <source>
        <dbReference type="ARBA" id="ARBA00022679"/>
    </source>
</evidence>
<comment type="similarity">
    <text evidence="1">Belongs to the ANT/ATPSC lysine N-methyltransferase family.</text>
</comment>
<dbReference type="GO" id="GO:0016279">
    <property type="term" value="F:protein-lysine N-methyltransferase activity"/>
    <property type="evidence" value="ECO:0007669"/>
    <property type="project" value="InterPro"/>
</dbReference>
<dbReference type="CDD" id="cd02440">
    <property type="entry name" value="AdoMet_MTases"/>
    <property type="match status" value="1"/>
</dbReference>
<reference evidence="6" key="1">
    <citation type="journal article" date="2019" name="Nat. Commun.">
        <title>Expansion of phycobilisome linker gene families in mesophilic red algae.</title>
        <authorList>
            <person name="Lee J."/>
            <person name="Kim D."/>
            <person name="Bhattacharya D."/>
            <person name="Yoon H.S."/>
        </authorList>
    </citation>
    <scope>NUCLEOTIDE SEQUENCE [LARGE SCALE GENOMIC DNA]</scope>
    <source>
        <strain evidence="6">CCMP 1328</strain>
    </source>
</reference>
<dbReference type="InterPro" id="IPR029063">
    <property type="entry name" value="SAM-dependent_MTases_sf"/>
</dbReference>
<comment type="caution">
    <text evidence="5">The sequence shown here is derived from an EMBL/GenBank/DDBJ whole genome shotgun (WGS) entry which is preliminary data.</text>
</comment>
<proteinExistence type="inferred from homology"/>
<dbReference type="Proteomes" id="UP000324585">
    <property type="component" value="Unassembled WGS sequence"/>
</dbReference>
<dbReference type="AlphaFoldDB" id="A0A5J4YKV3"/>
<dbReference type="SUPFAM" id="SSF53335">
    <property type="entry name" value="S-adenosyl-L-methionine-dependent methyltransferases"/>
    <property type="match status" value="1"/>
</dbReference>
<evidence type="ECO:0000313" key="5">
    <source>
        <dbReference type="EMBL" id="KAA8491520.1"/>
    </source>
</evidence>
<evidence type="ECO:0000256" key="4">
    <source>
        <dbReference type="ARBA" id="ARBA00022691"/>
    </source>
</evidence>
<sequence length="244" mass="26329">MAGTLLAVSPFLTPALRRHVLPYVPATDQQLADVLTLCRRAVQASRGTPARGRALRMVDLGSGDGRVCRALWREFSNRNDIGGEVSVTGVEMNFWLVLFSRMKAMRLSGAGVRTPHGHGGLTYIRGDLFALDFGGYDLVVLFGVDGSFMADIENKLTRDFAARRMRSAHTPAAESCTPSVVSKTAASACEPASASAETSDAEESDPPQPRRAAVVCTRFALPTWKSHAAQGLAWLYFVDEQPTG</sequence>
<dbReference type="Gene3D" id="3.40.50.150">
    <property type="entry name" value="Vaccinia Virus protein VP39"/>
    <property type="match status" value="1"/>
</dbReference>
<keyword evidence="6" id="KW-1185">Reference proteome</keyword>
<gene>
    <name evidence="5" type="ORF">FVE85_2535</name>
</gene>
<accession>A0A5J4YKV3</accession>
<keyword evidence="3" id="KW-0808">Transferase</keyword>